<reference evidence="2 3" key="1">
    <citation type="submission" date="2023-08" db="EMBL/GenBank/DDBJ databases">
        <title>Functional and genomic diversity of the sorghum phyllosphere microbiome.</title>
        <authorList>
            <person name="Shade A."/>
        </authorList>
    </citation>
    <scope>NUCLEOTIDE SEQUENCE [LARGE SCALE GENOMIC DNA]</scope>
    <source>
        <strain evidence="2 3">SORGH_AS_0445</strain>
    </source>
</reference>
<evidence type="ECO:0000313" key="2">
    <source>
        <dbReference type="EMBL" id="MDR6144202.1"/>
    </source>
</evidence>
<organism evidence="2 3">
    <name type="scientific">Microbacterium foliorum</name>
    <dbReference type="NCBI Taxonomy" id="104336"/>
    <lineage>
        <taxon>Bacteria</taxon>
        <taxon>Bacillati</taxon>
        <taxon>Actinomycetota</taxon>
        <taxon>Actinomycetes</taxon>
        <taxon>Micrococcales</taxon>
        <taxon>Microbacteriaceae</taxon>
        <taxon>Microbacterium</taxon>
    </lineage>
</organism>
<evidence type="ECO:0000256" key="1">
    <source>
        <dbReference type="SAM" id="MobiDB-lite"/>
    </source>
</evidence>
<accession>A0ABU1HVW8</accession>
<dbReference type="Proteomes" id="UP001249291">
    <property type="component" value="Unassembled WGS sequence"/>
</dbReference>
<keyword evidence="3" id="KW-1185">Reference proteome</keyword>
<comment type="caution">
    <text evidence="2">The sequence shown here is derived from an EMBL/GenBank/DDBJ whole genome shotgun (WGS) entry which is preliminary data.</text>
</comment>
<evidence type="ECO:0000313" key="3">
    <source>
        <dbReference type="Proteomes" id="UP001249291"/>
    </source>
</evidence>
<proteinExistence type="predicted"/>
<gene>
    <name evidence="2" type="ORF">QE375_003756</name>
</gene>
<dbReference type="EMBL" id="JAVIZQ010000001">
    <property type="protein sequence ID" value="MDR6144202.1"/>
    <property type="molecule type" value="Genomic_DNA"/>
</dbReference>
<protein>
    <submittedName>
        <fullName evidence="2">Uncharacterized protein</fullName>
    </submittedName>
</protein>
<sequence length="222" mass="24243">MRHASHATDPAPRRTPVRVGARSALAPSPRERVTATPPTEEARPERRMRGEREKHSTPDNRHHPCALIPDPAPGCVTLLRDRLAPADLRSGVRRDQGDDPACAPLVEVSVKDTHLGDPQRVVASAPMVAVTIVGERVLVPVTWGVAFSSKQQGRALRAGALRPFARARHRRGWSATRAERALRCARRPHHPVAIPERCWMTGVRIVSVGDGMTAEVALDSDV</sequence>
<name>A0ABU1HVW8_9MICO</name>
<feature type="compositionally biased region" description="Basic and acidic residues" evidence="1">
    <location>
        <begin position="40"/>
        <end position="62"/>
    </location>
</feature>
<feature type="region of interest" description="Disordered" evidence="1">
    <location>
        <begin position="1"/>
        <end position="68"/>
    </location>
</feature>